<sequence>MHIILSIAHLTTANIPQSIRLETAFFLARIAQRYDLNHLLIGYIDAWIRPHNNSITKIGCEQWLYIAWQFGLDVYYTKLANHLALHCQVDEHNALLKPGSEEAFTADDFPPRALFVIHATRTKHITALLDTLTHLITHLLGPSACKIPTSPAPDREICTARNNHGLQRYLVQHDLSPLHMHNRPVTRSVQEILDVLQSTKLSDVLRRAGDDAGHEACRVDDELGTRVNKVVEEFVWALDRGLVAQIKWNSARRGMSSGRGNLVNARLMENEDCYA</sequence>
<organism evidence="1 2">
    <name type="scientific">Ampelomyces quisqualis</name>
    <name type="common">Powdery mildew agent</name>
    <dbReference type="NCBI Taxonomy" id="50730"/>
    <lineage>
        <taxon>Eukaryota</taxon>
        <taxon>Fungi</taxon>
        <taxon>Dikarya</taxon>
        <taxon>Ascomycota</taxon>
        <taxon>Pezizomycotina</taxon>
        <taxon>Dothideomycetes</taxon>
        <taxon>Pleosporomycetidae</taxon>
        <taxon>Pleosporales</taxon>
        <taxon>Pleosporineae</taxon>
        <taxon>Phaeosphaeriaceae</taxon>
        <taxon>Ampelomyces</taxon>
    </lineage>
</organism>
<proteinExistence type="predicted"/>
<dbReference type="Proteomes" id="UP000800096">
    <property type="component" value="Unassembled WGS sequence"/>
</dbReference>
<accession>A0A6A5QNJ6</accession>
<dbReference type="AlphaFoldDB" id="A0A6A5QNJ6"/>
<evidence type="ECO:0000313" key="1">
    <source>
        <dbReference type="EMBL" id="KAF1916932.1"/>
    </source>
</evidence>
<evidence type="ECO:0000313" key="2">
    <source>
        <dbReference type="Proteomes" id="UP000800096"/>
    </source>
</evidence>
<protein>
    <submittedName>
        <fullName evidence="1">Uncharacterized protein</fullName>
    </submittedName>
</protein>
<dbReference type="EMBL" id="ML979135">
    <property type="protein sequence ID" value="KAF1916932.1"/>
    <property type="molecule type" value="Genomic_DNA"/>
</dbReference>
<keyword evidence="2" id="KW-1185">Reference proteome</keyword>
<dbReference type="OrthoDB" id="5275938at2759"/>
<reference evidence="1" key="1">
    <citation type="journal article" date="2020" name="Stud. Mycol.">
        <title>101 Dothideomycetes genomes: a test case for predicting lifestyles and emergence of pathogens.</title>
        <authorList>
            <person name="Haridas S."/>
            <person name="Albert R."/>
            <person name="Binder M."/>
            <person name="Bloem J."/>
            <person name="Labutti K."/>
            <person name="Salamov A."/>
            <person name="Andreopoulos B."/>
            <person name="Baker S."/>
            <person name="Barry K."/>
            <person name="Bills G."/>
            <person name="Bluhm B."/>
            <person name="Cannon C."/>
            <person name="Castanera R."/>
            <person name="Culley D."/>
            <person name="Daum C."/>
            <person name="Ezra D."/>
            <person name="Gonzalez J."/>
            <person name="Henrissat B."/>
            <person name="Kuo A."/>
            <person name="Liang C."/>
            <person name="Lipzen A."/>
            <person name="Lutzoni F."/>
            <person name="Magnuson J."/>
            <person name="Mondo S."/>
            <person name="Nolan M."/>
            <person name="Ohm R."/>
            <person name="Pangilinan J."/>
            <person name="Park H.-J."/>
            <person name="Ramirez L."/>
            <person name="Alfaro M."/>
            <person name="Sun H."/>
            <person name="Tritt A."/>
            <person name="Yoshinaga Y."/>
            <person name="Zwiers L.-H."/>
            <person name="Turgeon B."/>
            <person name="Goodwin S."/>
            <person name="Spatafora J."/>
            <person name="Crous P."/>
            <person name="Grigoriev I."/>
        </authorList>
    </citation>
    <scope>NUCLEOTIDE SEQUENCE</scope>
    <source>
        <strain evidence="1">HMLAC05119</strain>
    </source>
</reference>
<gene>
    <name evidence="1" type="ORF">BDU57DRAFT_250426</name>
</gene>
<name>A0A6A5QNJ6_AMPQU</name>